<dbReference type="EMBL" id="DSPX01000043">
    <property type="protein sequence ID" value="HGF99919.1"/>
    <property type="molecule type" value="Genomic_DNA"/>
</dbReference>
<evidence type="ECO:0008006" key="2">
    <source>
        <dbReference type="Google" id="ProtNLM"/>
    </source>
</evidence>
<name>A0A7C3ZFM1_9CYAN</name>
<accession>A0A7C3ZFM1</accession>
<reference evidence="1" key="1">
    <citation type="journal article" date="2020" name="mSystems">
        <title>Genome- and Community-Level Interaction Insights into Carbon Utilization and Element Cycling Functions of Hydrothermarchaeota in Hydrothermal Sediment.</title>
        <authorList>
            <person name="Zhou Z."/>
            <person name="Liu Y."/>
            <person name="Xu W."/>
            <person name="Pan J."/>
            <person name="Luo Z.H."/>
            <person name="Li M."/>
        </authorList>
    </citation>
    <scope>NUCLEOTIDE SEQUENCE [LARGE SCALE GENOMIC DNA]</scope>
    <source>
        <strain evidence="1">SpSt-374</strain>
    </source>
</reference>
<protein>
    <recommendedName>
        <fullName evidence="2">DUF4351 domain-containing protein</fullName>
    </recommendedName>
</protein>
<comment type="caution">
    <text evidence="1">The sequence shown here is derived from an EMBL/GenBank/DDBJ whole genome shotgun (WGS) entry which is preliminary data.</text>
</comment>
<sequence length="71" mass="7884">MPFMTSFEIDGRLKSSRESVIAVLETRFGSVPDACQEQVNRLEDLTLLQQLLKQAVTVASIAAFEEILADI</sequence>
<organism evidence="1">
    <name type="scientific">Planktothricoides sp. SpSt-374</name>
    <dbReference type="NCBI Taxonomy" id="2282167"/>
    <lineage>
        <taxon>Bacteria</taxon>
        <taxon>Bacillati</taxon>
        <taxon>Cyanobacteriota</taxon>
        <taxon>Cyanophyceae</taxon>
        <taxon>Oscillatoriophycideae</taxon>
        <taxon>Oscillatoriales</taxon>
        <taxon>Oscillatoriaceae</taxon>
        <taxon>Planktothricoides</taxon>
    </lineage>
</organism>
<proteinExistence type="predicted"/>
<gene>
    <name evidence="1" type="ORF">ENR15_04445</name>
</gene>
<evidence type="ECO:0000313" key="1">
    <source>
        <dbReference type="EMBL" id="HGF99919.1"/>
    </source>
</evidence>
<dbReference type="AlphaFoldDB" id="A0A7C3ZFM1"/>